<evidence type="ECO:0000256" key="3">
    <source>
        <dbReference type="ARBA" id="ARBA00023082"/>
    </source>
</evidence>
<dbReference type="GO" id="GO:0006352">
    <property type="term" value="P:DNA-templated transcription initiation"/>
    <property type="evidence" value="ECO:0007669"/>
    <property type="project" value="InterPro"/>
</dbReference>
<dbReference type="Gene3D" id="1.10.10.10">
    <property type="entry name" value="Winged helix-like DNA-binding domain superfamily/Winged helix DNA-binding domain"/>
    <property type="match status" value="1"/>
</dbReference>
<dbReference type="Pfam" id="PF08281">
    <property type="entry name" value="Sigma70_r4_2"/>
    <property type="match status" value="1"/>
</dbReference>
<dbReference type="InterPro" id="IPR014284">
    <property type="entry name" value="RNA_pol_sigma-70_dom"/>
</dbReference>
<gene>
    <name evidence="7" type="ORF">M972_112587</name>
</gene>
<organism evidence="7 8">
    <name type="scientific">Acetivibrio thermocellus AD2</name>
    <dbReference type="NCBI Taxonomy" id="1138384"/>
    <lineage>
        <taxon>Bacteria</taxon>
        <taxon>Bacillati</taxon>
        <taxon>Bacillota</taxon>
        <taxon>Clostridia</taxon>
        <taxon>Eubacteriales</taxon>
        <taxon>Oscillospiraceae</taxon>
        <taxon>Acetivibrio</taxon>
    </lineage>
</organism>
<name>A0AB36TJ27_ACETH</name>
<dbReference type="Gene3D" id="1.10.1740.10">
    <property type="match status" value="1"/>
</dbReference>
<dbReference type="InterPro" id="IPR036388">
    <property type="entry name" value="WH-like_DNA-bd_sf"/>
</dbReference>
<comment type="caution">
    <text evidence="7">The sequence shown here is derived from an EMBL/GenBank/DDBJ whole genome shotgun (WGS) entry which is preliminary data.</text>
</comment>
<dbReference type="InterPro" id="IPR013325">
    <property type="entry name" value="RNA_pol_sigma_r2"/>
</dbReference>
<evidence type="ECO:0000259" key="5">
    <source>
        <dbReference type="Pfam" id="PF04542"/>
    </source>
</evidence>
<evidence type="ECO:0000313" key="8">
    <source>
        <dbReference type="Proteomes" id="UP000223596"/>
    </source>
</evidence>
<evidence type="ECO:0000256" key="2">
    <source>
        <dbReference type="ARBA" id="ARBA00023015"/>
    </source>
</evidence>
<evidence type="ECO:0000313" key="7">
    <source>
        <dbReference type="EMBL" id="PFH03773.1"/>
    </source>
</evidence>
<dbReference type="InterPro" id="IPR007627">
    <property type="entry name" value="RNA_pol_sigma70_r2"/>
</dbReference>
<dbReference type="InterPro" id="IPR039425">
    <property type="entry name" value="RNA_pol_sigma-70-like"/>
</dbReference>
<dbReference type="PANTHER" id="PTHR43133:SF57">
    <property type="entry name" value="RNA POLYMERASE SIGMA-70 FACTOR"/>
    <property type="match status" value="1"/>
</dbReference>
<dbReference type="NCBIfam" id="TIGR02937">
    <property type="entry name" value="sigma70-ECF"/>
    <property type="match status" value="1"/>
</dbReference>
<comment type="similarity">
    <text evidence="1">Belongs to the sigma-70 factor family. ECF subfamily.</text>
</comment>
<dbReference type="InterPro" id="IPR013249">
    <property type="entry name" value="RNA_pol_sigma70_r4_t2"/>
</dbReference>
<dbReference type="RefSeq" id="WP_003515819.1">
    <property type="nucleotide sequence ID" value="NZ_CP013828.1"/>
</dbReference>
<keyword evidence="4" id="KW-0804">Transcription</keyword>
<dbReference type="EMBL" id="PDBW01000001">
    <property type="protein sequence ID" value="PFH03773.1"/>
    <property type="molecule type" value="Genomic_DNA"/>
</dbReference>
<dbReference type="CDD" id="cd06171">
    <property type="entry name" value="Sigma70_r4"/>
    <property type="match status" value="1"/>
</dbReference>
<dbReference type="InterPro" id="IPR013324">
    <property type="entry name" value="RNA_pol_sigma_r3/r4-like"/>
</dbReference>
<dbReference type="PANTHER" id="PTHR43133">
    <property type="entry name" value="RNA POLYMERASE ECF-TYPE SIGMA FACTO"/>
    <property type="match status" value="1"/>
</dbReference>
<dbReference type="Proteomes" id="UP000223596">
    <property type="component" value="Unassembled WGS sequence"/>
</dbReference>
<feature type="domain" description="RNA polymerase sigma-70 region 2" evidence="5">
    <location>
        <begin position="28"/>
        <end position="90"/>
    </location>
</feature>
<dbReference type="AlphaFoldDB" id="A0AB36TJ27"/>
<proteinExistence type="inferred from homology"/>
<dbReference type="GO" id="GO:0016987">
    <property type="term" value="F:sigma factor activity"/>
    <property type="evidence" value="ECO:0007669"/>
    <property type="project" value="UniProtKB-KW"/>
</dbReference>
<protein>
    <submittedName>
        <fullName evidence="7">RNA polymerase sigma-70 factor (ECF subfamily)</fullName>
    </submittedName>
</protein>
<dbReference type="SUPFAM" id="SSF88946">
    <property type="entry name" value="Sigma2 domain of RNA polymerase sigma factors"/>
    <property type="match status" value="1"/>
</dbReference>
<evidence type="ECO:0000259" key="6">
    <source>
        <dbReference type="Pfam" id="PF08281"/>
    </source>
</evidence>
<dbReference type="GeneID" id="35805205"/>
<accession>A0AB36TJ27</accession>
<evidence type="ECO:0000256" key="4">
    <source>
        <dbReference type="ARBA" id="ARBA00023163"/>
    </source>
</evidence>
<dbReference type="GO" id="GO:0003677">
    <property type="term" value="F:DNA binding"/>
    <property type="evidence" value="ECO:0007669"/>
    <property type="project" value="InterPro"/>
</dbReference>
<dbReference type="Pfam" id="PF04542">
    <property type="entry name" value="Sigma70_r2"/>
    <property type="match status" value="1"/>
</dbReference>
<evidence type="ECO:0000256" key="1">
    <source>
        <dbReference type="ARBA" id="ARBA00010641"/>
    </source>
</evidence>
<keyword evidence="3" id="KW-0731">Sigma factor</keyword>
<reference evidence="7 8" key="1">
    <citation type="submission" date="2017-09" db="EMBL/GenBank/DDBJ databases">
        <title>Evaluation of Pacific Biosciences Sequencing Technology to Finishing C. thermocellum Genome Sequences.</title>
        <authorList>
            <person name="Brown S."/>
        </authorList>
    </citation>
    <scope>NUCLEOTIDE SEQUENCE [LARGE SCALE GENOMIC DNA]</scope>
    <source>
        <strain evidence="7 8">AD2</strain>
    </source>
</reference>
<keyword evidence="2" id="KW-0805">Transcription regulation</keyword>
<feature type="domain" description="RNA polymerase sigma factor 70 region 4 type 2" evidence="6">
    <location>
        <begin position="117"/>
        <end position="169"/>
    </location>
</feature>
<dbReference type="SUPFAM" id="SSF88659">
    <property type="entry name" value="Sigma3 and sigma4 domains of RNA polymerase sigma factors"/>
    <property type="match status" value="1"/>
</dbReference>
<sequence length="179" mass="20785">MLKEETLKKAQDGDLKSIEDICSLTWETVYRFVYYKVQNRQEAEDITQETYVKALSHLQKNDTQIEQFTGFLKTVALNILRDRWRKRKRRGTSVNIEAISPEETAAEDTAEISAQRELIRKALGSLSEEQRMVVELRILKGYSVTETAKIIDKKETTVRVLQYRALKNLASILKDNNLM</sequence>